<keyword evidence="1" id="KW-0732">Signal</keyword>
<evidence type="ECO:0000313" key="3">
    <source>
        <dbReference type="Proteomes" id="UP000785679"/>
    </source>
</evidence>
<protein>
    <submittedName>
        <fullName evidence="2">Uncharacterized protein</fullName>
    </submittedName>
</protein>
<proteinExistence type="predicted"/>
<name>A0A8J8SVH9_HALGN</name>
<evidence type="ECO:0000313" key="2">
    <source>
        <dbReference type="EMBL" id="TNV72215.1"/>
    </source>
</evidence>
<keyword evidence="3" id="KW-1185">Reference proteome</keyword>
<organism evidence="2 3">
    <name type="scientific">Halteria grandinella</name>
    <dbReference type="NCBI Taxonomy" id="5974"/>
    <lineage>
        <taxon>Eukaryota</taxon>
        <taxon>Sar</taxon>
        <taxon>Alveolata</taxon>
        <taxon>Ciliophora</taxon>
        <taxon>Intramacronucleata</taxon>
        <taxon>Spirotrichea</taxon>
        <taxon>Stichotrichia</taxon>
        <taxon>Sporadotrichida</taxon>
        <taxon>Halteriidae</taxon>
        <taxon>Halteria</taxon>
    </lineage>
</organism>
<reference evidence="2" key="1">
    <citation type="submission" date="2019-06" db="EMBL/GenBank/DDBJ databases">
        <authorList>
            <person name="Zheng W."/>
        </authorList>
    </citation>
    <scope>NUCLEOTIDE SEQUENCE</scope>
    <source>
        <strain evidence="2">QDHG01</strain>
    </source>
</reference>
<accession>A0A8J8SVH9</accession>
<feature type="signal peptide" evidence="1">
    <location>
        <begin position="1"/>
        <end position="20"/>
    </location>
</feature>
<feature type="chain" id="PRO_5035218493" evidence="1">
    <location>
        <begin position="21"/>
        <end position="127"/>
    </location>
</feature>
<dbReference type="EMBL" id="RRYP01023557">
    <property type="protein sequence ID" value="TNV72215.1"/>
    <property type="molecule type" value="Genomic_DNA"/>
</dbReference>
<sequence length="127" mass="14385">MIQIMLFTSMLLRYMGLSNASPLASFIISWTWLLVLKISMHLSFFYSSSCRSVSRLMLESGFTPRMPKSCCWGWCCCSGQQQALSQLLPLPSLDILLFESAVVLCELGPPFPFSFAQDCQCTCIFLW</sequence>
<evidence type="ECO:0000256" key="1">
    <source>
        <dbReference type="SAM" id="SignalP"/>
    </source>
</evidence>
<dbReference type="Proteomes" id="UP000785679">
    <property type="component" value="Unassembled WGS sequence"/>
</dbReference>
<gene>
    <name evidence="2" type="ORF">FGO68_gene10887</name>
</gene>
<dbReference type="AlphaFoldDB" id="A0A8J8SVH9"/>
<comment type="caution">
    <text evidence="2">The sequence shown here is derived from an EMBL/GenBank/DDBJ whole genome shotgun (WGS) entry which is preliminary data.</text>
</comment>